<evidence type="ECO:0000313" key="3">
    <source>
        <dbReference type="EMBL" id="EPX87889.1"/>
    </source>
</evidence>
<dbReference type="OrthoDB" id="9763101at2"/>
<sequence length="295" mass="31527">MSGLPAAAGIGFKPVHFAALRAALGKDPAAIGFIEVHAETYMGEGGLLHAQLAALRQDLALSLHGIGLSIGGPDPLDRAHLARLRRLCDRYQPESFSEHLAWSSHGGGYLADLLPLPYTSETLGIVADHVDEVQQTLGRRMLLENPATYVLFEQSSIPEGEFLAAVAERTGCGLLLDLNNLFVSATNHRRDVDAMLAGFPLSLAEEIHLAGHAEESLPDGPLLIDNHASPVADPVWALLAEVVRRVGPLPTLIEWDNDVPDWPVLAAEAERATAILRSAGQPEGPAARTSREQPA</sequence>
<dbReference type="PANTHER" id="PTHR42194:SF1">
    <property type="entry name" value="UPF0276 PROTEIN HI_1600"/>
    <property type="match status" value="1"/>
</dbReference>
<dbReference type="HAMAP" id="MF_00697">
    <property type="entry name" value="UPF0276"/>
    <property type="match status" value="1"/>
</dbReference>
<dbReference type="HOGENOM" id="CLU_064263_0_0_5"/>
<dbReference type="EMBL" id="AOLV01000001">
    <property type="protein sequence ID" value="EPX87889.1"/>
    <property type="molecule type" value="Genomic_DNA"/>
</dbReference>
<evidence type="ECO:0000313" key="4">
    <source>
        <dbReference type="Proteomes" id="UP000015346"/>
    </source>
</evidence>
<gene>
    <name evidence="3" type="ORF">ruthe_00094</name>
</gene>
<comment type="similarity">
    <text evidence="1">Belongs to the UPF0276 family.</text>
</comment>
<dbReference type="InterPro" id="IPR036237">
    <property type="entry name" value="Xyl_isomerase-like_sf"/>
</dbReference>
<feature type="region of interest" description="Disordered" evidence="2">
    <location>
        <begin position="276"/>
        <end position="295"/>
    </location>
</feature>
<reference evidence="3 4" key="1">
    <citation type="journal article" date="2013" name="Stand. Genomic Sci.">
        <title>Genome sequence of the reddish-pigmented Rubellimicrobium thermophilum type strain (DSM 16684(T)), a member of the Roseobacter clade.</title>
        <authorList>
            <person name="Fiebig A."/>
            <person name="Riedel T."/>
            <person name="Gronow S."/>
            <person name="Petersen J."/>
            <person name="Klenk H.P."/>
            <person name="Goker M."/>
        </authorList>
    </citation>
    <scope>NUCLEOTIDE SEQUENCE [LARGE SCALE GENOMIC DNA]</scope>
    <source>
        <strain evidence="3 4">DSM 16684</strain>
    </source>
</reference>
<keyword evidence="4" id="KW-1185">Reference proteome</keyword>
<dbReference type="Pfam" id="PF05114">
    <property type="entry name" value="MbnB_TglH_ChrH"/>
    <property type="match status" value="1"/>
</dbReference>
<dbReference type="PATRIC" id="fig|1123069.3.peg.97"/>
<protein>
    <recommendedName>
        <fullName evidence="1">UPF0276 protein ruthe_00094</fullName>
    </recommendedName>
</protein>
<dbReference type="RefSeq" id="WP_021096242.1">
    <property type="nucleotide sequence ID" value="NZ_KE557318.1"/>
</dbReference>
<dbReference type="PANTHER" id="PTHR42194">
    <property type="entry name" value="UPF0276 PROTEIN HI_1600"/>
    <property type="match status" value="1"/>
</dbReference>
<organism evidence="3 4">
    <name type="scientific">Rubellimicrobium thermophilum DSM 16684</name>
    <dbReference type="NCBI Taxonomy" id="1123069"/>
    <lineage>
        <taxon>Bacteria</taxon>
        <taxon>Pseudomonadati</taxon>
        <taxon>Pseudomonadota</taxon>
        <taxon>Alphaproteobacteria</taxon>
        <taxon>Rhodobacterales</taxon>
        <taxon>Roseobacteraceae</taxon>
        <taxon>Rubellimicrobium</taxon>
    </lineage>
</organism>
<dbReference type="AlphaFoldDB" id="S9SN65"/>
<dbReference type="SUPFAM" id="SSF51658">
    <property type="entry name" value="Xylose isomerase-like"/>
    <property type="match status" value="1"/>
</dbReference>
<dbReference type="Gene3D" id="3.20.20.150">
    <property type="entry name" value="Divalent-metal-dependent TIM barrel enzymes"/>
    <property type="match status" value="1"/>
</dbReference>
<evidence type="ECO:0000256" key="2">
    <source>
        <dbReference type="SAM" id="MobiDB-lite"/>
    </source>
</evidence>
<evidence type="ECO:0000256" key="1">
    <source>
        <dbReference type="HAMAP-Rule" id="MF_00697"/>
    </source>
</evidence>
<dbReference type="Proteomes" id="UP000015346">
    <property type="component" value="Unassembled WGS sequence"/>
</dbReference>
<dbReference type="InterPro" id="IPR007801">
    <property type="entry name" value="MbnB/TglH/ChrH"/>
</dbReference>
<comment type="caution">
    <text evidence="3">The sequence shown here is derived from an EMBL/GenBank/DDBJ whole genome shotgun (WGS) entry which is preliminary data.</text>
</comment>
<dbReference type="STRING" id="1123069.ruthe_00094"/>
<accession>S9SN65</accession>
<name>S9SN65_9RHOB</name>
<dbReference type="NCBIfam" id="NF003818">
    <property type="entry name" value="PRK05409.1"/>
    <property type="match status" value="1"/>
</dbReference>
<proteinExistence type="inferred from homology"/>